<keyword evidence="1" id="KW-0812">Transmembrane</keyword>
<dbReference type="EMBL" id="BK016086">
    <property type="protein sequence ID" value="DAF93462.1"/>
    <property type="molecule type" value="Genomic_DNA"/>
</dbReference>
<proteinExistence type="predicted"/>
<evidence type="ECO:0000313" key="2">
    <source>
        <dbReference type="EMBL" id="DAF93462.1"/>
    </source>
</evidence>
<keyword evidence="1" id="KW-1133">Transmembrane helix</keyword>
<sequence>MNQLNEALNQPESVEELPPELNTDAKLREALDRALTDAKDFQKKQRKARWIFRIWLVLSTLGMIALLGVVGWMYRGQVVQDWDRYGSNSANCIFKVGDRTVRGVREYSYRYYTIFNWRIYDMRQLEEKTFIEMPNNGASVLAHLSDGTHPRVTVKDAEPGRYPLPHADSYSFFMDNGKNTDVISYKDMCK</sequence>
<name>A0A8S5UGF3_9CAUD</name>
<reference evidence="2" key="1">
    <citation type="journal article" date="2021" name="Proc. Natl. Acad. Sci. U.S.A.">
        <title>A Catalog of Tens of Thousands of Viruses from Human Metagenomes Reveals Hidden Associations with Chronic Diseases.</title>
        <authorList>
            <person name="Tisza M.J."/>
            <person name="Buck C.B."/>
        </authorList>
    </citation>
    <scope>NUCLEOTIDE SEQUENCE</scope>
    <source>
        <strain evidence="2">Ctshb19</strain>
    </source>
</reference>
<feature type="transmembrane region" description="Helical" evidence="1">
    <location>
        <begin position="50"/>
        <end position="74"/>
    </location>
</feature>
<organism evidence="2">
    <name type="scientific">Myoviridae sp. ctshb19</name>
    <dbReference type="NCBI Taxonomy" id="2825194"/>
    <lineage>
        <taxon>Viruses</taxon>
        <taxon>Duplodnaviria</taxon>
        <taxon>Heunggongvirae</taxon>
        <taxon>Uroviricota</taxon>
        <taxon>Caudoviricetes</taxon>
    </lineage>
</organism>
<evidence type="ECO:0000256" key="1">
    <source>
        <dbReference type="SAM" id="Phobius"/>
    </source>
</evidence>
<keyword evidence="1" id="KW-0472">Membrane</keyword>
<protein>
    <submittedName>
        <fullName evidence="2">Uncharacterized protein</fullName>
    </submittedName>
</protein>
<accession>A0A8S5UGF3</accession>